<organism evidence="3 4">
    <name type="scientific">Cellulomonas marina</name>
    <dbReference type="NCBI Taxonomy" id="988821"/>
    <lineage>
        <taxon>Bacteria</taxon>
        <taxon>Bacillati</taxon>
        <taxon>Actinomycetota</taxon>
        <taxon>Actinomycetes</taxon>
        <taxon>Micrococcales</taxon>
        <taxon>Cellulomonadaceae</taxon>
        <taxon>Cellulomonas</taxon>
    </lineage>
</organism>
<dbReference type="Proteomes" id="UP000199012">
    <property type="component" value="Unassembled WGS sequence"/>
</dbReference>
<dbReference type="Pfam" id="PF13687">
    <property type="entry name" value="DUF4153"/>
    <property type="match status" value="1"/>
</dbReference>
<dbReference type="AlphaFoldDB" id="A0A1I0WUT6"/>
<dbReference type="STRING" id="988821.SAMN05421867_103249"/>
<keyword evidence="4" id="KW-1185">Reference proteome</keyword>
<feature type="transmembrane region" description="Helical" evidence="2">
    <location>
        <begin position="372"/>
        <end position="394"/>
    </location>
</feature>
<feature type="region of interest" description="Disordered" evidence="1">
    <location>
        <begin position="1"/>
        <end position="28"/>
    </location>
</feature>
<accession>A0A1I0WUT6</accession>
<dbReference type="RefSeq" id="WP_139224305.1">
    <property type="nucleotide sequence ID" value="NZ_BONM01000031.1"/>
</dbReference>
<feature type="transmembrane region" description="Helical" evidence="2">
    <location>
        <begin position="142"/>
        <end position="164"/>
    </location>
</feature>
<reference evidence="3 4" key="1">
    <citation type="submission" date="2016-10" db="EMBL/GenBank/DDBJ databases">
        <authorList>
            <person name="de Groot N.N."/>
        </authorList>
    </citation>
    <scope>NUCLEOTIDE SEQUENCE [LARGE SCALE GENOMIC DNA]</scope>
    <source>
        <strain evidence="3 4">CGMCC 4.6945</strain>
    </source>
</reference>
<name>A0A1I0WUT6_9CELL</name>
<dbReference type="InterPro" id="IPR025291">
    <property type="entry name" value="DUF4153"/>
</dbReference>
<feature type="transmembrane region" description="Helical" evidence="2">
    <location>
        <begin position="223"/>
        <end position="241"/>
    </location>
</feature>
<dbReference type="EMBL" id="FOKA01000003">
    <property type="protein sequence ID" value="SFA92314.1"/>
    <property type="molecule type" value="Genomic_DNA"/>
</dbReference>
<feature type="transmembrane region" description="Helical" evidence="2">
    <location>
        <begin position="261"/>
        <end position="285"/>
    </location>
</feature>
<evidence type="ECO:0000256" key="2">
    <source>
        <dbReference type="SAM" id="Phobius"/>
    </source>
</evidence>
<sequence length="522" mass="52543">MGTAPSTPPPPPAAPHTPPRLPAAPVAPVPGPWAQTTAVFWQGHRQALPGPLLGAAALVGTAGGAVLVDTEAGLGLTLVGLGVLACGAGVLRRPGRRADRALLGLAALLLVVATVRDAEWVVALSVLAAVGTTAVALTGARTAAAAVLAVPVAALGTLRAALAVRHSVGDLAGRRRQALRAGLRTAAVTVLLLGVFGALLASADAVFAALLPRADLGLLPARAVVGVLVGLVALAAGHLVLAPPSWPTTQASPPRRTTGEWLVPVAALDGLLVVFGLVQVATAVGCRAFVERTAGLTYAEHARSGFFQLVAVTALTLVVVAVAAHRAPRASARDRLVSRAALGLLCVATLGVVAVAVQRMTLYVDAFGLTRLRLLVLVAEGALAVVLVLVLAAGVRWRGAWLPRAAVAVVAGAVLSLGLLDADALVLRYDARADAPLDPAYLQDLSDDAVVAADALPEPLRTCLLTAAARARDLDAAGRTLTTTDDGWAAWNLGRARAAEVLGDLPAGGAGAACRRLLGGGS</sequence>
<gene>
    <name evidence="3" type="ORF">SAMN05421867_103249</name>
</gene>
<dbReference type="OrthoDB" id="9767931at2"/>
<keyword evidence="2" id="KW-0472">Membrane</keyword>
<feature type="transmembrane region" description="Helical" evidence="2">
    <location>
        <begin position="401"/>
        <end position="420"/>
    </location>
</feature>
<feature type="transmembrane region" description="Helical" evidence="2">
    <location>
        <begin position="305"/>
        <end position="324"/>
    </location>
</feature>
<evidence type="ECO:0000256" key="1">
    <source>
        <dbReference type="SAM" id="MobiDB-lite"/>
    </source>
</evidence>
<proteinExistence type="predicted"/>
<feature type="transmembrane region" description="Helical" evidence="2">
    <location>
        <begin position="185"/>
        <end position="211"/>
    </location>
</feature>
<feature type="transmembrane region" description="Helical" evidence="2">
    <location>
        <begin position="74"/>
        <end position="91"/>
    </location>
</feature>
<feature type="transmembrane region" description="Helical" evidence="2">
    <location>
        <begin position="336"/>
        <end position="357"/>
    </location>
</feature>
<keyword evidence="2" id="KW-0812">Transmembrane</keyword>
<evidence type="ECO:0000313" key="3">
    <source>
        <dbReference type="EMBL" id="SFA92314.1"/>
    </source>
</evidence>
<keyword evidence="2" id="KW-1133">Transmembrane helix</keyword>
<protein>
    <submittedName>
        <fullName evidence="3">Uncharacterized protein</fullName>
    </submittedName>
</protein>
<evidence type="ECO:0000313" key="4">
    <source>
        <dbReference type="Proteomes" id="UP000199012"/>
    </source>
</evidence>